<dbReference type="EMBL" id="JABAHZ010000009">
    <property type="protein sequence ID" value="NLR82285.1"/>
    <property type="molecule type" value="Genomic_DNA"/>
</dbReference>
<evidence type="ECO:0000313" key="1">
    <source>
        <dbReference type="EMBL" id="NLR82285.1"/>
    </source>
</evidence>
<comment type="caution">
    <text evidence="1">The sequence shown here is derived from an EMBL/GenBank/DDBJ whole genome shotgun (WGS) entry which is preliminary data.</text>
</comment>
<sequence>MTCKRGKANPDSHTKLRLFADSAGYCQNPDCNTNLFLAVGETEFHIAEMAHIISAGDDGPRSNQKVSKELKGDFTNLILLCPTCHTKIDKAELEFPKNLILTWKLNHSQKLNSLFNIKQCNSRSEVRQLILPMLNENRTIFEIYGPLTDERFNPESEMPKVWKSKIHQIILPNNRKLLAIFDKNYNLLQSSEAKVVELFRQHVLDFEARHINNQEINGLQFPNQLNDSFIDA</sequence>
<proteinExistence type="predicted"/>
<keyword evidence="2" id="KW-1185">Reference proteome</keyword>
<evidence type="ECO:0008006" key="3">
    <source>
        <dbReference type="Google" id="ProtNLM"/>
    </source>
</evidence>
<organism evidence="1 2">
    <name type="scientific">Chitinophaga eiseniae</name>
    <dbReference type="NCBI Taxonomy" id="634771"/>
    <lineage>
        <taxon>Bacteria</taxon>
        <taxon>Pseudomonadati</taxon>
        <taxon>Bacteroidota</taxon>
        <taxon>Chitinophagia</taxon>
        <taxon>Chitinophagales</taxon>
        <taxon>Chitinophagaceae</taxon>
        <taxon>Chitinophaga</taxon>
    </lineage>
</organism>
<reference evidence="1 2" key="1">
    <citation type="submission" date="2020-04" db="EMBL/GenBank/DDBJ databases">
        <authorList>
            <person name="Yin C."/>
        </authorList>
    </citation>
    <scope>NUCLEOTIDE SEQUENCE [LARGE SCALE GENOMIC DNA]</scope>
    <source>
        <strain evidence="1 2">Ak56</strain>
    </source>
</reference>
<dbReference type="RefSeq" id="WP_168742230.1">
    <property type="nucleotide sequence ID" value="NZ_JABAHZ010000009.1"/>
</dbReference>
<protein>
    <recommendedName>
        <fullName evidence="3">HNH endonuclease</fullName>
    </recommendedName>
</protein>
<gene>
    <name evidence="1" type="ORF">HGH91_26955</name>
</gene>
<dbReference type="AlphaFoldDB" id="A0A847SRS4"/>
<evidence type="ECO:0000313" key="2">
    <source>
        <dbReference type="Proteomes" id="UP000552864"/>
    </source>
</evidence>
<name>A0A847SRS4_9BACT</name>
<accession>A0A847SRS4</accession>
<dbReference type="Proteomes" id="UP000552864">
    <property type="component" value="Unassembled WGS sequence"/>
</dbReference>